<dbReference type="EMBL" id="AVNC01000014">
    <property type="protein sequence ID" value="EQK44023.1"/>
    <property type="molecule type" value="Genomic_DNA"/>
</dbReference>
<gene>
    <name evidence="2" type="ORF">C672_0551</name>
</gene>
<dbReference type="Proteomes" id="UP000015688">
    <property type="component" value="Unassembled WGS sequence"/>
</dbReference>
<organism evidence="2 3">
    <name type="scientific">Paraclostridium bifermentans ATCC 638 = DSM 14991</name>
    <dbReference type="NCBI Taxonomy" id="1233171"/>
    <lineage>
        <taxon>Bacteria</taxon>
        <taxon>Bacillati</taxon>
        <taxon>Bacillota</taxon>
        <taxon>Clostridia</taxon>
        <taxon>Peptostreptococcales</taxon>
        <taxon>Peptostreptococcaceae</taxon>
        <taxon>Paraclostridium</taxon>
    </lineage>
</organism>
<feature type="transmembrane region" description="Helical" evidence="1">
    <location>
        <begin position="20"/>
        <end position="37"/>
    </location>
</feature>
<sequence>MSHMSDTDKQIIESRKKKAGVSLIFFALSTIVMFSVLF</sequence>
<accession>T4VR92</accession>
<proteinExistence type="predicted"/>
<reference evidence="2 3" key="1">
    <citation type="submission" date="2013-06" db="EMBL/GenBank/DDBJ databases">
        <authorList>
            <person name="Walk S."/>
            <person name="Aronoff D."/>
            <person name="Young V.Y."/>
            <person name="Marsh J."/>
            <person name="Harrison L."/>
            <person name="Daugherty S.C."/>
            <person name="Shefchek K.A."/>
            <person name="Hine E.E."/>
            <person name="Tallon L.J."/>
            <person name="Sadzewicz L.K."/>
            <person name="Rasko D.A."/>
        </authorList>
    </citation>
    <scope>NUCLEOTIDE SEQUENCE [LARGE SCALE GENOMIC DNA]</scope>
    <source>
        <strain evidence="2 3">ATCC 638</strain>
    </source>
</reference>
<comment type="caution">
    <text evidence="2">The sequence shown here is derived from an EMBL/GenBank/DDBJ whole genome shotgun (WGS) entry which is preliminary data.</text>
</comment>
<evidence type="ECO:0000313" key="2">
    <source>
        <dbReference type="EMBL" id="EQK44023.1"/>
    </source>
</evidence>
<keyword evidence="1" id="KW-1133">Transmembrane helix</keyword>
<evidence type="ECO:0000313" key="3">
    <source>
        <dbReference type="Proteomes" id="UP000015688"/>
    </source>
</evidence>
<evidence type="ECO:0000256" key="1">
    <source>
        <dbReference type="SAM" id="Phobius"/>
    </source>
</evidence>
<name>T4VR92_PARBF</name>
<protein>
    <submittedName>
        <fullName evidence="2">Uncharacterized protein</fullName>
    </submittedName>
</protein>
<keyword evidence="1" id="KW-0472">Membrane</keyword>
<dbReference type="AlphaFoldDB" id="T4VR92"/>
<keyword evidence="1" id="KW-0812">Transmembrane</keyword>
<dbReference type="PATRIC" id="fig|1233171.3.peg.454"/>